<name>A0ACC2T6X4_9FUNG</name>
<evidence type="ECO:0000313" key="1">
    <source>
        <dbReference type="EMBL" id="KAJ9070287.1"/>
    </source>
</evidence>
<accession>A0ACC2T6X4</accession>
<comment type="caution">
    <text evidence="1">The sequence shown here is derived from an EMBL/GenBank/DDBJ whole genome shotgun (WGS) entry which is preliminary data.</text>
</comment>
<keyword evidence="2" id="KW-1185">Reference proteome</keyword>
<protein>
    <submittedName>
        <fullName evidence="1">V-type proton ATPase subunit c</fullName>
    </submittedName>
</protein>
<dbReference type="Proteomes" id="UP001165960">
    <property type="component" value="Unassembled WGS sequence"/>
</dbReference>
<gene>
    <name evidence="1" type="primary">vma16_2</name>
    <name evidence="1" type="ORF">DSO57_1009896</name>
</gene>
<proteinExistence type="predicted"/>
<dbReference type="EMBL" id="QTSX02003582">
    <property type="protein sequence ID" value="KAJ9070287.1"/>
    <property type="molecule type" value="Genomic_DNA"/>
</dbReference>
<organism evidence="1 2">
    <name type="scientific">Entomophthora muscae</name>
    <dbReference type="NCBI Taxonomy" id="34485"/>
    <lineage>
        <taxon>Eukaryota</taxon>
        <taxon>Fungi</taxon>
        <taxon>Fungi incertae sedis</taxon>
        <taxon>Zoopagomycota</taxon>
        <taxon>Entomophthoromycotina</taxon>
        <taxon>Entomophthoromycetes</taxon>
        <taxon>Entomophthorales</taxon>
        <taxon>Entomophthoraceae</taxon>
        <taxon>Entomophthora</taxon>
    </lineage>
</organism>
<sequence>MAYSSSYSSNYYSYGITYVAALSVAIALYLLFTGQGSKFDVGNFLIETSPYLWMNMGIGLCISLSIVGAAWGIFLTGASILGGAVKAPRIQTKKSHFYYFL</sequence>
<evidence type="ECO:0000313" key="2">
    <source>
        <dbReference type="Proteomes" id="UP001165960"/>
    </source>
</evidence>
<reference evidence="1" key="1">
    <citation type="submission" date="2022-04" db="EMBL/GenBank/DDBJ databases">
        <title>Genome of the entomopathogenic fungus Entomophthora muscae.</title>
        <authorList>
            <person name="Elya C."/>
            <person name="Lovett B.R."/>
            <person name="Lee E."/>
            <person name="Macias A.M."/>
            <person name="Hajek A.E."/>
            <person name="De Bivort B.L."/>
            <person name="Kasson M.T."/>
            <person name="De Fine Licht H.H."/>
            <person name="Stajich J.E."/>
        </authorList>
    </citation>
    <scope>NUCLEOTIDE SEQUENCE</scope>
    <source>
        <strain evidence="1">Berkeley</strain>
    </source>
</reference>